<dbReference type="CDD" id="cd18773">
    <property type="entry name" value="PDC1_HK_sensor"/>
    <property type="match status" value="1"/>
</dbReference>
<dbReference type="AlphaFoldDB" id="W8RAA2"/>
<dbReference type="EC" id="2.7.7.65" evidence="3"/>
<feature type="transmembrane region" description="Helical" evidence="6">
    <location>
        <begin position="287"/>
        <end position="309"/>
    </location>
</feature>
<reference evidence="9" key="1">
    <citation type="journal article" date="2014" name="Genome Announc.">
        <title>Complete Genome Sequence of the Highly Transformable Pseudomonas stutzeri Strain 28a24.</title>
        <authorList>
            <person name="Smith B.A."/>
            <person name="Dougherty K.M."/>
            <person name="Baltrus D.A."/>
        </authorList>
    </citation>
    <scope>NUCLEOTIDE SEQUENCE [LARGE SCALE GENOMIC DNA]</scope>
    <source>
        <strain evidence="9">28a24</strain>
    </source>
</reference>
<dbReference type="InterPro" id="IPR029787">
    <property type="entry name" value="Nucleotide_cyclase"/>
</dbReference>
<keyword evidence="6" id="KW-1133">Transmembrane helix</keyword>
<dbReference type="EMBL" id="CP007441">
    <property type="protein sequence ID" value="AHL76548.1"/>
    <property type="molecule type" value="Genomic_DNA"/>
</dbReference>
<evidence type="ECO:0000313" key="9">
    <source>
        <dbReference type="Proteomes" id="UP000019522"/>
    </source>
</evidence>
<gene>
    <name evidence="8" type="ORF">CH92_16165</name>
</gene>
<dbReference type="RefSeq" id="WP_025242749.1">
    <property type="nucleotide sequence ID" value="NZ_CP007441.1"/>
</dbReference>
<evidence type="ECO:0000259" key="7">
    <source>
        <dbReference type="PROSITE" id="PS50887"/>
    </source>
</evidence>
<dbReference type="Gene3D" id="3.30.450.20">
    <property type="entry name" value="PAS domain"/>
    <property type="match status" value="1"/>
</dbReference>
<accession>W8RAA2</accession>
<evidence type="ECO:0000256" key="1">
    <source>
        <dbReference type="ARBA" id="ARBA00001946"/>
    </source>
</evidence>
<dbReference type="InterPro" id="IPR000160">
    <property type="entry name" value="GGDEF_dom"/>
</dbReference>
<dbReference type="InterPro" id="IPR050469">
    <property type="entry name" value="Diguanylate_Cyclase"/>
</dbReference>
<dbReference type="KEGG" id="pstt:CH92_16165"/>
<comment type="cofactor">
    <cofactor evidence="1">
        <name>Mg(2+)</name>
        <dbReference type="ChEBI" id="CHEBI:18420"/>
    </cofactor>
</comment>
<comment type="catalytic activity">
    <reaction evidence="4">
        <text>2 GTP = 3',3'-c-di-GMP + 2 diphosphate</text>
        <dbReference type="Rhea" id="RHEA:24898"/>
        <dbReference type="ChEBI" id="CHEBI:33019"/>
        <dbReference type="ChEBI" id="CHEBI:37565"/>
        <dbReference type="ChEBI" id="CHEBI:58805"/>
        <dbReference type="EC" id="2.7.7.65"/>
    </reaction>
</comment>
<dbReference type="PATRIC" id="fig|316.77.peg.3238"/>
<evidence type="ECO:0000256" key="3">
    <source>
        <dbReference type="ARBA" id="ARBA00012528"/>
    </source>
</evidence>
<protein>
    <recommendedName>
        <fullName evidence="3">diguanylate cyclase</fullName>
        <ecNumber evidence="3">2.7.7.65</ecNumber>
    </recommendedName>
</protein>
<dbReference type="PANTHER" id="PTHR45138">
    <property type="entry name" value="REGULATORY COMPONENTS OF SENSORY TRANSDUCTION SYSTEM"/>
    <property type="match status" value="1"/>
</dbReference>
<keyword evidence="6" id="KW-0812">Transmembrane</keyword>
<evidence type="ECO:0000313" key="8">
    <source>
        <dbReference type="EMBL" id="AHL76548.1"/>
    </source>
</evidence>
<dbReference type="NCBIfam" id="TIGR00254">
    <property type="entry name" value="GGDEF"/>
    <property type="match status" value="1"/>
</dbReference>
<evidence type="ECO:0000256" key="4">
    <source>
        <dbReference type="ARBA" id="ARBA00034247"/>
    </source>
</evidence>
<evidence type="ECO:0000256" key="2">
    <source>
        <dbReference type="ARBA" id="ARBA00004533"/>
    </source>
</evidence>
<dbReference type="FunFam" id="3.30.70.270:FF:000001">
    <property type="entry name" value="Diguanylate cyclase domain protein"/>
    <property type="match status" value="1"/>
</dbReference>
<name>W8RAA2_STUST</name>
<dbReference type="GO" id="GO:0052621">
    <property type="term" value="F:diguanylate cyclase activity"/>
    <property type="evidence" value="ECO:0007669"/>
    <property type="project" value="UniProtKB-EC"/>
</dbReference>
<feature type="domain" description="GGDEF" evidence="7">
    <location>
        <begin position="350"/>
        <end position="482"/>
    </location>
</feature>
<keyword evidence="6" id="KW-0472">Membrane</keyword>
<feature type="region of interest" description="Disordered" evidence="5">
    <location>
        <begin position="478"/>
        <end position="498"/>
    </location>
</feature>
<dbReference type="GO" id="GO:1902201">
    <property type="term" value="P:negative regulation of bacterial-type flagellum-dependent cell motility"/>
    <property type="evidence" value="ECO:0007669"/>
    <property type="project" value="TreeGrafter"/>
</dbReference>
<dbReference type="InterPro" id="IPR043128">
    <property type="entry name" value="Rev_trsase/Diguanyl_cyclase"/>
</dbReference>
<evidence type="ECO:0000256" key="5">
    <source>
        <dbReference type="SAM" id="MobiDB-lite"/>
    </source>
</evidence>
<dbReference type="PROSITE" id="PS50887">
    <property type="entry name" value="GGDEF"/>
    <property type="match status" value="1"/>
</dbReference>
<dbReference type="CDD" id="cd01949">
    <property type="entry name" value="GGDEF"/>
    <property type="match status" value="1"/>
</dbReference>
<dbReference type="Proteomes" id="UP000019522">
    <property type="component" value="Chromosome"/>
</dbReference>
<evidence type="ECO:0000256" key="6">
    <source>
        <dbReference type="SAM" id="Phobius"/>
    </source>
</evidence>
<proteinExistence type="predicted"/>
<comment type="subcellular location">
    <subcellularLocation>
        <location evidence="2">Cell inner membrane</location>
    </subcellularLocation>
</comment>
<dbReference type="SMART" id="SM00267">
    <property type="entry name" value="GGDEF"/>
    <property type="match status" value="1"/>
</dbReference>
<dbReference type="SUPFAM" id="SSF55073">
    <property type="entry name" value="Nucleotide cyclase"/>
    <property type="match status" value="1"/>
</dbReference>
<reference evidence="8 9" key="2">
    <citation type="submission" date="2014-03" db="EMBL/GenBank/DDBJ databases">
        <authorList>
            <person name="Baltrus D."/>
            <person name="Dougherty K."/>
        </authorList>
    </citation>
    <scope>NUCLEOTIDE SEQUENCE</scope>
    <source>
        <strain evidence="8 9">28a24</strain>
    </source>
</reference>
<dbReference type="OrthoDB" id="5496380at2"/>
<dbReference type="Pfam" id="PF00990">
    <property type="entry name" value="GGDEF"/>
    <property type="match status" value="1"/>
</dbReference>
<organism evidence="8 9">
    <name type="scientific">Stutzerimonas stutzeri</name>
    <name type="common">Pseudomonas stutzeri</name>
    <dbReference type="NCBI Taxonomy" id="316"/>
    <lineage>
        <taxon>Bacteria</taxon>
        <taxon>Pseudomonadati</taxon>
        <taxon>Pseudomonadota</taxon>
        <taxon>Gammaproteobacteria</taxon>
        <taxon>Pseudomonadales</taxon>
        <taxon>Pseudomonadaceae</taxon>
        <taxon>Stutzerimonas</taxon>
    </lineage>
</organism>
<sequence>MRPLTVKQSTLFTLLALIIGLGFVITSLASYYASRETIRKSIIGTELPLTADVISGEIQKDLVRLVQVSSAMAEDPFVMDWVDQGEPNEALISRYLQAIRQRYSTSNAFFASAGSQTYYADDAIQPIEPDDPADRWFYRFEHSGAPWEIVVDVNRLTMFINYRVVSAEGGFRGVAGVGLTLERVVDLLDTYQRRYQRNIYFVDASHRIVMTGQKGGPAGQPRETALKDIEALTDLNRQLPQLRPGSFDYQSEGEQHFINIRYIPELDWFLMVDKQESGVMAPVRRALWMNLLICFSVTAIVLALVGLISRRYLQRIEAMATHDALTELLNRHGFGLVADQAMLEAKRQQSNLCVLMMDLDHFKSINDKHGHLGGDFVLRHFARLLSKQLRQADLVSRWGGEEFVVMFKDTDLATAVALAERIRAATEAERFEFEGVRLTVTVSIGVAQLHPKDSVQMLLQKADEALYRAKNSGRNRIGVAPGAPAYPSVQEQPDTPVR</sequence>
<feature type="compositionally biased region" description="Polar residues" evidence="5">
    <location>
        <begin position="489"/>
        <end position="498"/>
    </location>
</feature>
<dbReference type="GO" id="GO:0005886">
    <property type="term" value="C:plasma membrane"/>
    <property type="evidence" value="ECO:0007669"/>
    <property type="project" value="UniProtKB-SubCell"/>
</dbReference>
<feature type="transmembrane region" description="Helical" evidence="6">
    <location>
        <begin position="12"/>
        <end position="33"/>
    </location>
</feature>
<dbReference type="PANTHER" id="PTHR45138:SF9">
    <property type="entry name" value="DIGUANYLATE CYCLASE DGCM-RELATED"/>
    <property type="match status" value="1"/>
</dbReference>
<dbReference type="Gene3D" id="3.30.70.270">
    <property type="match status" value="1"/>
</dbReference>
<dbReference type="GO" id="GO:0043709">
    <property type="term" value="P:cell adhesion involved in single-species biofilm formation"/>
    <property type="evidence" value="ECO:0007669"/>
    <property type="project" value="TreeGrafter"/>
</dbReference>